<dbReference type="InterPro" id="IPR001969">
    <property type="entry name" value="Aspartic_peptidase_AS"/>
</dbReference>
<dbReference type="GO" id="GO:0006508">
    <property type="term" value="P:proteolysis"/>
    <property type="evidence" value="ECO:0007669"/>
    <property type="project" value="UniProtKB-KW"/>
</dbReference>
<dbReference type="RefSeq" id="WP_138787245.1">
    <property type="nucleotide sequence ID" value="NZ_JBHEEQ010000023.1"/>
</dbReference>
<dbReference type="EMBL" id="JAAVLN010000001">
    <property type="protein sequence ID" value="NKC03769.1"/>
    <property type="molecule type" value="Genomic_DNA"/>
</dbReference>
<evidence type="ECO:0000256" key="1">
    <source>
        <dbReference type="SAM" id="MobiDB-lite"/>
    </source>
</evidence>
<keyword evidence="3" id="KW-1185">Reference proteome</keyword>
<comment type="caution">
    <text evidence="2">The sequence shown here is derived from an EMBL/GenBank/DDBJ whole genome shotgun (WGS) entry which is preliminary data.</text>
</comment>
<name>A0ABX1DLG7_9HYPH</name>
<dbReference type="NCBIfam" id="TIGR02281">
    <property type="entry name" value="clan_AA_DTGA"/>
    <property type="match status" value="1"/>
</dbReference>
<dbReference type="GO" id="GO:0008233">
    <property type="term" value="F:peptidase activity"/>
    <property type="evidence" value="ECO:0007669"/>
    <property type="project" value="UniProtKB-KW"/>
</dbReference>
<sequence length="175" mass="19051">MARIFFIVLILAGLATAFPILFERFGSPTQTVEQAATPTPSATSSQNPSAYSGRRAQISPDSRGHFITDIRFNGQNLRAMIDTGASSVAINTSTARRIGISLRPDDFRYRVSTANGETPAARAVLSSVEIGRIRVENVEAIVLRDEALSDILLGMTFLKRLRHYEVANGALILTQ</sequence>
<feature type="region of interest" description="Disordered" evidence="1">
    <location>
        <begin position="32"/>
        <end position="56"/>
    </location>
</feature>
<keyword evidence="2" id="KW-0645">Protease</keyword>
<dbReference type="InterPro" id="IPR034122">
    <property type="entry name" value="Retropepsin-like_bacterial"/>
</dbReference>
<dbReference type="Pfam" id="PF13975">
    <property type="entry name" value="gag-asp_proteas"/>
    <property type="match status" value="1"/>
</dbReference>
<organism evidence="2 3">
    <name type="scientific">Brucella haematophila</name>
    <dbReference type="NCBI Taxonomy" id="419474"/>
    <lineage>
        <taxon>Bacteria</taxon>
        <taxon>Pseudomonadati</taxon>
        <taxon>Pseudomonadota</taxon>
        <taxon>Alphaproteobacteria</taxon>
        <taxon>Hyphomicrobiales</taxon>
        <taxon>Brucellaceae</taxon>
        <taxon>Brucella/Ochrobactrum group</taxon>
        <taxon>Brucella</taxon>
    </lineage>
</organism>
<dbReference type="CDD" id="cd05483">
    <property type="entry name" value="retropepsin_like_bacteria"/>
    <property type="match status" value="1"/>
</dbReference>
<gene>
    <name evidence="2" type="ORF">HED55_12270</name>
</gene>
<accession>A0ABX1DLG7</accession>
<dbReference type="PROSITE" id="PS00141">
    <property type="entry name" value="ASP_PROTEASE"/>
    <property type="match status" value="1"/>
</dbReference>
<dbReference type="InterPro" id="IPR011969">
    <property type="entry name" value="Clan_AA_Asp_peptidase_C"/>
</dbReference>
<dbReference type="SUPFAM" id="SSF50630">
    <property type="entry name" value="Acid proteases"/>
    <property type="match status" value="1"/>
</dbReference>
<evidence type="ECO:0000313" key="3">
    <source>
        <dbReference type="Proteomes" id="UP000704467"/>
    </source>
</evidence>
<dbReference type="Proteomes" id="UP000704467">
    <property type="component" value="Unassembled WGS sequence"/>
</dbReference>
<dbReference type="Gene3D" id="2.40.70.10">
    <property type="entry name" value="Acid Proteases"/>
    <property type="match status" value="1"/>
</dbReference>
<dbReference type="EC" id="3.4.23.-" evidence="2"/>
<reference evidence="2 3" key="1">
    <citation type="submission" date="2020-03" db="EMBL/GenBank/DDBJ databases">
        <title>Whole genome sequencing of clinical and environmental type strains of Ochrobactrum.</title>
        <authorList>
            <person name="Dharne M."/>
        </authorList>
    </citation>
    <scope>NUCLEOTIDE SEQUENCE [LARGE SCALE GENOMIC DNA]</scope>
    <source>
        <strain evidence="2 3">CIP 109452</strain>
    </source>
</reference>
<feature type="compositionally biased region" description="Polar residues" evidence="1">
    <location>
        <begin position="32"/>
        <end position="50"/>
    </location>
</feature>
<dbReference type="InterPro" id="IPR021109">
    <property type="entry name" value="Peptidase_aspartic_dom_sf"/>
</dbReference>
<proteinExistence type="predicted"/>
<keyword evidence="2" id="KW-0378">Hydrolase</keyword>
<protein>
    <submittedName>
        <fullName evidence="2">TIGR02281 family clan AA aspartic protease</fullName>
        <ecNumber evidence="2">3.4.23.-</ecNumber>
    </submittedName>
</protein>
<evidence type="ECO:0000313" key="2">
    <source>
        <dbReference type="EMBL" id="NKC03769.1"/>
    </source>
</evidence>